<evidence type="ECO:0000256" key="2">
    <source>
        <dbReference type="ARBA" id="ARBA00023015"/>
    </source>
</evidence>
<dbReference type="KEGG" id="amic:Ami3637_03855"/>
<keyword evidence="6" id="KW-1185">Reference proteome</keyword>
<dbReference type="AlphaFoldDB" id="A0A6P1MAH9"/>
<evidence type="ECO:0000256" key="3">
    <source>
        <dbReference type="ARBA" id="ARBA00023125"/>
    </source>
</evidence>
<evidence type="ECO:0000256" key="4">
    <source>
        <dbReference type="ARBA" id="ARBA00023163"/>
    </source>
</evidence>
<dbReference type="GO" id="GO:0003677">
    <property type="term" value="F:DNA binding"/>
    <property type="evidence" value="ECO:0007669"/>
    <property type="project" value="UniProtKB-KW"/>
</dbReference>
<dbReference type="PIRSF" id="PIRSF019455">
    <property type="entry name" value="CopR_AtkY"/>
    <property type="match status" value="1"/>
</dbReference>
<keyword evidence="4" id="KW-0804">Transcription</keyword>
<sequence>MSSYKLTKTESKFADLIWQNEPVSSGELARICEKEMNWKKSTTYTVLKKLCEKGIFKNENALVTSCFKKEEFYAKQSRYFVEDFFGGSLPKFLTAFIGGNKLSIKQAEDLKKLIDEYKED</sequence>
<dbReference type="GO" id="GO:0045892">
    <property type="term" value="P:negative regulation of DNA-templated transcription"/>
    <property type="evidence" value="ECO:0007669"/>
    <property type="project" value="InterPro"/>
</dbReference>
<dbReference type="Pfam" id="PF03965">
    <property type="entry name" value="Penicillinase_R"/>
    <property type="match status" value="1"/>
</dbReference>
<comment type="similarity">
    <text evidence="1">Belongs to the BlaI transcriptional regulatory family.</text>
</comment>
<keyword evidence="3" id="KW-0238">DNA-binding</keyword>
<protein>
    <submittedName>
        <fullName evidence="5">BlaI/MecI/CopY family transcriptional regulator</fullName>
    </submittedName>
</protein>
<dbReference type="EMBL" id="CP047591">
    <property type="protein sequence ID" value="QHI71630.1"/>
    <property type="molecule type" value="Genomic_DNA"/>
</dbReference>
<keyword evidence="2" id="KW-0805">Transcription regulation</keyword>
<name>A0A6P1MAH9_9FIRM</name>
<reference evidence="5 6" key="1">
    <citation type="submission" date="2020-01" db="EMBL/GenBank/DDBJ databases">
        <title>Genomic analysis of Aminipila sp. CBA3637.</title>
        <authorList>
            <person name="Kim Y.B."/>
            <person name="Roh S.W."/>
        </authorList>
    </citation>
    <scope>NUCLEOTIDE SEQUENCE [LARGE SCALE GENOMIC DNA]</scope>
    <source>
        <strain evidence="5 6">CBA3637</strain>
    </source>
</reference>
<dbReference type="InterPro" id="IPR005650">
    <property type="entry name" value="BlaI_family"/>
</dbReference>
<dbReference type="InterPro" id="IPR036390">
    <property type="entry name" value="WH_DNA-bd_sf"/>
</dbReference>
<dbReference type="Gene3D" id="1.10.4040.10">
    <property type="entry name" value="Penicillinase repressor domain"/>
    <property type="match status" value="1"/>
</dbReference>
<gene>
    <name evidence="5" type="ORF">Ami3637_03855</name>
</gene>
<evidence type="ECO:0000313" key="6">
    <source>
        <dbReference type="Proteomes" id="UP000463883"/>
    </source>
</evidence>
<organism evidence="5 6">
    <name type="scientific">Aminipila terrae</name>
    <dbReference type="NCBI Taxonomy" id="2697030"/>
    <lineage>
        <taxon>Bacteria</taxon>
        <taxon>Bacillati</taxon>
        <taxon>Bacillota</taxon>
        <taxon>Clostridia</taxon>
        <taxon>Peptostreptococcales</taxon>
        <taxon>Anaerovoracaceae</taxon>
        <taxon>Aminipila</taxon>
    </lineage>
</organism>
<dbReference type="Gene3D" id="1.10.10.10">
    <property type="entry name" value="Winged helix-like DNA-binding domain superfamily/Winged helix DNA-binding domain"/>
    <property type="match status" value="1"/>
</dbReference>
<proteinExistence type="inferred from homology"/>
<evidence type="ECO:0000313" key="5">
    <source>
        <dbReference type="EMBL" id="QHI71630.1"/>
    </source>
</evidence>
<dbReference type="SUPFAM" id="SSF46785">
    <property type="entry name" value="Winged helix' DNA-binding domain"/>
    <property type="match status" value="1"/>
</dbReference>
<evidence type="ECO:0000256" key="1">
    <source>
        <dbReference type="ARBA" id="ARBA00011046"/>
    </source>
</evidence>
<dbReference type="Proteomes" id="UP000463883">
    <property type="component" value="Chromosome"/>
</dbReference>
<dbReference type="RefSeq" id="WP_162361404.1">
    <property type="nucleotide sequence ID" value="NZ_CP047591.1"/>
</dbReference>
<dbReference type="InterPro" id="IPR036388">
    <property type="entry name" value="WH-like_DNA-bd_sf"/>
</dbReference>
<accession>A0A6P1MAH9</accession>